<proteinExistence type="predicted"/>
<dbReference type="Proteomes" id="UP000191056">
    <property type="component" value="Unassembled WGS sequence"/>
</dbReference>
<dbReference type="RefSeq" id="WP_079439086.1">
    <property type="nucleotide sequence ID" value="NZ_MZGT01000016.1"/>
</dbReference>
<dbReference type="EMBL" id="MZGT01000016">
    <property type="protein sequence ID" value="OPJ63701.1"/>
    <property type="molecule type" value="Genomic_DNA"/>
</dbReference>
<dbReference type="OrthoDB" id="1493360at2"/>
<feature type="transmembrane region" description="Helical" evidence="2">
    <location>
        <begin position="54"/>
        <end position="71"/>
    </location>
</feature>
<evidence type="ECO:0000313" key="3">
    <source>
        <dbReference type="EMBL" id="OPJ63701.1"/>
    </source>
</evidence>
<feature type="transmembrane region" description="Helical" evidence="2">
    <location>
        <begin position="254"/>
        <end position="275"/>
    </location>
</feature>
<evidence type="ECO:0000256" key="1">
    <source>
        <dbReference type="SAM" id="MobiDB-lite"/>
    </source>
</evidence>
<organism evidence="3 4">
    <name type="scientific">Clostridium chromiireducens</name>
    <dbReference type="NCBI Taxonomy" id="225345"/>
    <lineage>
        <taxon>Bacteria</taxon>
        <taxon>Bacillati</taxon>
        <taxon>Bacillota</taxon>
        <taxon>Clostridia</taxon>
        <taxon>Eubacteriales</taxon>
        <taxon>Clostridiaceae</taxon>
        <taxon>Clostridium</taxon>
    </lineage>
</organism>
<evidence type="ECO:0000256" key="2">
    <source>
        <dbReference type="SAM" id="Phobius"/>
    </source>
</evidence>
<sequence length="405" mass="47321">MTNIILKKTKQTNLYGIEIFCWAVITFVSFLPQLIYILETRDYVSLFFDRYDKFLITISIGLFPYVFSLIFESMPLELVRSSFKKYSSHSTKKDSESEEKADREVKADNKTDTEVNGEIEVKADNKTDTEANGEIEVKVDNKTDTEANGEIEVKADNKTDTEATEEIEAKADSEAGTETKGEIEVKDDNESDTEAKGKTEVKADNKTDTESKLDPEALRDLYDMQYERETQYFLSDIMEDTRNVSKQIRRSSGVYLIVGFFVAFTGLVIFYQSFYGQAILVNEEKFNITITLINLLPRFGTLFFLEFIAFYFFRQHRVMMEEFRYYERIKRIREDNNIIFRLVEKYKEKDNERLLNILLEKSSFEKINNRLSKEETTEILETLKLTNSENAIFEKLIDCLQSIKK</sequence>
<protein>
    <submittedName>
        <fullName evidence="3">Uncharacterized protein</fullName>
    </submittedName>
</protein>
<evidence type="ECO:0000313" key="4">
    <source>
        <dbReference type="Proteomes" id="UP000191056"/>
    </source>
</evidence>
<comment type="caution">
    <text evidence="3">The sequence shown here is derived from an EMBL/GenBank/DDBJ whole genome shotgun (WGS) entry which is preliminary data.</text>
</comment>
<feature type="region of interest" description="Disordered" evidence="1">
    <location>
        <begin position="90"/>
        <end position="210"/>
    </location>
</feature>
<feature type="transmembrane region" description="Helical" evidence="2">
    <location>
        <begin position="12"/>
        <end position="34"/>
    </location>
</feature>
<keyword evidence="2" id="KW-1133">Transmembrane helix</keyword>
<name>A0A1V4IUI2_9CLOT</name>
<reference evidence="3 4" key="1">
    <citation type="submission" date="2017-03" db="EMBL/GenBank/DDBJ databases">
        <title>Genome sequence of Clostridium chromiireducens DSM 23318.</title>
        <authorList>
            <person name="Poehlein A."/>
            <person name="Daniel R."/>
        </authorList>
    </citation>
    <scope>NUCLEOTIDE SEQUENCE [LARGE SCALE GENOMIC DNA]</scope>
    <source>
        <strain evidence="3 4">DSM 23318</strain>
    </source>
</reference>
<keyword evidence="4" id="KW-1185">Reference proteome</keyword>
<gene>
    <name evidence="3" type="ORF">CLCHR_15160</name>
</gene>
<keyword evidence="2" id="KW-0472">Membrane</keyword>
<dbReference type="AlphaFoldDB" id="A0A1V4IUI2"/>
<accession>A0A1V4IUI2</accession>
<feature type="compositionally biased region" description="Basic and acidic residues" evidence="1">
    <location>
        <begin position="91"/>
        <end position="210"/>
    </location>
</feature>
<dbReference type="STRING" id="225345.CLCHR_15160"/>
<feature type="transmembrane region" description="Helical" evidence="2">
    <location>
        <begin position="295"/>
        <end position="313"/>
    </location>
</feature>
<keyword evidence="2" id="KW-0812">Transmembrane</keyword>